<organism evidence="1 2">
    <name type="scientific">Nitrosopumilus ureiphilus</name>
    <dbReference type="NCBI Taxonomy" id="1470067"/>
    <lineage>
        <taxon>Archaea</taxon>
        <taxon>Nitrososphaerota</taxon>
        <taxon>Nitrososphaeria</taxon>
        <taxon>Nitrosopumilales</taxon>
        <taxon>Nitrosopumilaceae</taxon>
        <taxon>Nitrosopumilus</taxon>
    </lineage>
</organism>
<proteinExistence type="predicted"/>
<dbReference type="SUPFAM" id="SSF52309">
    <property type="entry name" value="N-(deoxy)ribosyltransferase-like"/>
    <property type="match status" value="1"/>
</dbReference>
<dbReference type="Pfam" id="PF05014">
    <property type="entry name" value="Nuc_deoxyrib_tr"/>
    <property type="match status" value="1"/>
</dbReference>
<dbReference type="InterPro" id="IPR051239">
    <property type="entry name" value="2'-dNMP_N-hydrolase"/>
</dbReference>
<name>A0A7D5M350_9ARCH</name>
<dbReference type="InterPro" id="IPR007710">
    <property type="entry name" value="Nucleoside_deoxyribTrfase"/>
</dbReference>
<gene>
    <name evidence="1" type="ORF">C5F50_01695</name>
</gene>
<protein>
    <recommendedName>
        <fullName evidence="3">Nucleoside 2-deoxyribosyltransferase</fullName>
    </recommendedName>
</protein>
<evidence type="ECO:0000313" key="1">
    <source>
        <dbReference type="EMBL" id="QLH05934.1"/>
    </source>
</evidence>
<dbReference type="GO" id="GO:0009159">
    <property type="term" value="P:deoxyribonucleoside monophosphate catabolic process"/>
    <property type="evidence" value="ECO:0007669"/>
    <property type="project" value="TreeGrafter"/>
</dbReference>
<dbReference type="GO" id="GO:0070694">
    <property type="term" value="F:5-hydroxymethyl-dUMP N-hydrolase activity"/>
    <property type="evidence" value="ECO:0007669"/>
    <property type="project" value="TreeGrafter"/>
</dbReference>
<dbReference type="PANTHER" id="PTHR15364:SF0">
    <property type="entry name" value="2'-DEOXYNUCLEOSIDE 5'-PHOSPHATE N-HYDROLASE 1"/>
    <property type="match status" value="1"/>
</dbReference>
<dbReference type="EMBL" id="CP026995">
    <property type="protein sequence ID" value="QLH05934.1"/>
    <property type="molecule type" value="Genomic_DNA"/>
</dbReference>
<dbReference type="Proteomes" id="UP000509478">
    <property type="component" value="Chromosome"/>
</dbReference>
<sequence length="182" mass="20780">MDIYSSLKLCSLVLNQQEQTIKIFLANPLGFSEAGRFFLKEKFIPQIQNDKIRIINPWRNFDSDEKKIQEILKKDANEQDHELNEFNEFLGDRNESDLRSSDMVIAILDGVDVDSGTAAEIGLAYGLGKKIIGYRGDLRQTGENNQVQINLQVEYDIKKSGGKILNSIEQLSEYLKNEVEHI</sequence>
<dbReference type="KEGG" id="nue:C5F50_01695"/>
<dbReference type="PANTHER" id="PTHR15364">
    <property type="entry name" value="2'-DEOXYNUCLEOSIDE 5'-PHOSPHATE N-HYDROLASE 1"/>
    <property type="match status" value="1"/>
</dbReference>
<dbReference type="AlphaFoldDB" id="A0A7D5M350"/>
<keyword evidence="2" id="KW-1185">Reference proteome</keyword>
<evidence type="ECO:0008006" key="3">
    <source>
        <dbReference type="Google" id="ProtNLM"/>
    </source>
</evidence>
<reference evidence="1 2" key="1">
    <citation type="submission" date="2018-02" db="EMBL/GenBank/DDBJ databases">
        <title>Complete genome of Nitrosopumilus ureaphilus PS0.</title>
        <authorList>
            <person name="Qin W."/>
            <person name="Zheng Y."/>
            <person name="Stahl D.A."/>
        </authorList>
    </citation>
    <scope>NUCLEOTIDE SEQUENCE [LARGE SCALE GENOMIC DNA]</scope>
    <source>
        <strain evidence="1 2">PS0</strain>
    </source>
</reference>
<accession>A0A7D5M350</accession>
<dbReference type="Gene3D" id="3.40.50.450">
    <property type="match status" value="1"/>
</dbReference>
<evidence type="ECO:0000313" key="2">
    <source>
        <dbReference type="Proteomes" id="UP000509478"/>
    </source>
</evidence>